<proteinExistence type="predicted"/>
<dbReference type="SUPFAM" id="SSF53756">
    <property type="entry name" value="UDP-Glycosyltransferase/glycogen phosphorylase"/>
    <property type="match status" value="1"/>
</dbReference>
<dbReference type="RefSeq" id="WP_282332762.1">
    <property type="nucleotide sequence ID" value="NZ_JASBRG010000001.1"/>
</dbReference>
<protein>
    <submittedName>
        <fullName evidence="1">Uncharacterized protein</fullName>
    </submittedName>
</protein>
<dbReference type="Proteomes" id="UP001226434">
    <property type="component" value="Unassembled WGS sequence"/>
</dbReference>
<comment type="caution">
    <text evidence="1">The sequence shown here is derived from an EMBL/GenBank/DDBJ whole genome shotgun (WGS) entry which is preliminary data.</text>
</comment>
<reference evidence="1 2" key="1">
    <citation type="submission" date="2023-05" db="EMBL/GenBank/DDBJ databases">
        <title>Genome sequence of Pinibacter sp. MAH-24.</title>
        <authorList>
            <person name="Huq M.A."/>
        </authorList>
    </citation>
    <scope>NUCLEOTIDE SEQUENCE [LARGE SCALE GENOMIC DNA]</scope>
    <source>
        <strain evidence="1 2">MAH-24</strain>
    </source>
</reference>
<keyword evidence="2" id="KW-1185">Reference proteome</keyword>
<organism evidence="1 2">
    <name type="scientific">Pinibacter soli</name>
    <dbReference type="NCBI Taxonomy" id="3044211"/>
    <lineage>
        <taxon>Bacteria</taxon>
        <taxon>Pseudomonadati</taxon>
        <taxon>Bacteroidota</taxon>
        <taxon>Chitinophagia</taxon>
        <taxon>Chitinophagales</taxon>
        <taxon>Chitinophagaceae</taxon>
        <taxon>Pinibacter</taxon>
    </lineage>
</organism>
<dbReference type="EMBL" id="JASBRG010000001">
    <property type="protein sequence ID" value="MDI3318634.1"/>
    <property type="molecule type" value="Genomic_DNA"/>
</dbReference>
<dbReference type="Gene3D" id="3.40.50.2000">
    <property type="entry name" value="Glycogen Phosphorylase B"/>
    <property type="match status" value="1"/>
</dbReference>
<gene>
    <name evidence="1" type="ORF">QJ048_02560</name>
</gene>
<evidence type="ECO:0000313" key="1">
    <source>
        <dbReference type="EMBL" id="MDI3318634.1"/>
    </source>
</evidence>
<evidence type="ECO:0000313" key="2">
    <source>
        <dbReference type="Proteomes" id="UP001226434"/>
    </source>
</evidence>
<name>A0ABT6R7U3_9BACT</name>
<sequence length="512" mass="59103">MKKIFKRIHKLSAAIAKSKVKSGDYDFALNCIESLAFKAYNYNYLEKFSDDHIENILKDISNILLQPVVATNKDSNKVVFYDSFAYDLRGFTQQYLYALWDLGYEILFIRSNNNGLDNSKDILSEIEKHPNTRLLIVNSANGHLKNLQLLYKEVKDFNPSKIFLHISPWDVMALLLFIQFPNITKYQIDFTDHAFWLGKCITDKLLTFRDFGADVAFKYRKIQQDKIFKIQPYPLIKNMVFNGLPVERSPDKVIGFSGGHSYKIIDEKNTFLNLIKTLLGKHANFVFLFACVGDDTRIKDFICQNNLSDRFILLGNRPDIYQVFCNIDLYINTYPYGGGNMILYAAAANKPILSLYDEKLLHTHLHNIIDISKDDAYGFENENEFLKGATKLIVDINAKDRYSKKLSFAISNRQNFTREIERLLNDDLQSAKVNTSFSMDVNYLFETHLSFNKIKPADLYKSARGFGYVNIAKTNKRILFGVLYHDFKFKAKNALKTLLGSRFLRVGNNRAG</sequence>
<accession>A0ABT6R7U3</accession>